<dbReference type="GO" id="GO:0006465">
    <property type="term" value="P:signal peptide processing"/>
    <property type="evidence" value="ECO:0007669"/>
    <property type="project" value="InterPro"/>
</dbReference>
<dbReference type="GO" id="GO:0004252">
    <property type="term" value="F:serine-type endopeptidase activity"/>
    <property type="evidence" value="ECO:0007669"/>
    <property type="project" value="InterPro"/>
</dbReference>
<evidence type="ECO:0000313" key="5">
    <source>
        <dbReference type="EMBL" id="KIC73438.1"/>
    </source>
</evidence>
<dbReference type="CDD" id="cd06530">
    <property type="entry name" value="S26_SPase_I"/>
    <property type="match status" value="1"/>
</dbReference>
<dbReference type="Pfam" id="PF10502">
    <property type="entry name" value="Peptidase_S26"/>
    <property type="match status" value="1"/>
</dbReference>
<evidence type="ECO:0000313" key="6">
    <source>
        <dbReference type="Proteomes" id="UP000031465"/>
    </source>
</evidence>
<keyword evidence="2 3" id="KW-0378">Hydrolase</keyword>
<dbReference type="AlphaFoldDB" id="A0A0C1HFF6"/>
<dbReference type="NCBIfam" id="TIGR02227">
    <property type="entry name" value="sigpep_I_bact"/>
    <property type="match status" value="1"/>
</dbReference>
<evidence type="ECO:0000259" key="4">
    <source>
        <dbReference type="Pfam" id="PF10502"/>
    </source>
</evidence>
<dbReference type="EMBL" id="JSAN01000030">
    <property type="protein sequence ID" value="KIC73438.1"/>
    <property type="molecule type" value="Genomic_DNA"/>
</dbReference>
<dbReference type="Gene3D" id="2.10.109.10">
    <property type="entry name" value="Umud Fragment, subunit A"/>
    <property type="match status" value="1"/>
</dbReference>
<organism evidence="5 6">
    <name type="scientific">Candidatus Protochlamydia amoebophila</name>
    <dbReference type="NCBI Taxonomy" id="362787"/>
    <lineage>
        <taxon>Bacteria</taxon>
        <taxon>Pseudomonadati</taxon>
        <taxon>Chlamydiota</taxon>
        <taxon>Chlamydiia</taxon>
        <taxon>Parachlamydiales</taxon>
        <taxon>Parachlamydiaceae</taxon>
        <taxon>Candidatus Protochlamydia</taxon>
    </lineage>
</organism>
<name>A0A0C1HFF6_9BACT</name>
<keyword evidence="3" id="KW-0812">Transmembrane</keyword>
<reference evidence="5 6" key="1">
    <citation type="journal article" date="2014" name="Mol. Biol. Evol.">
        <title>Massive expansion of Ubiquitination-related gene families within the Chlamydiae.</title>
        <authorList>
            <person name="Domman D."/>
            <person name="Collingro A."/>
            <person name="Lagkouvardos I."/>
            <person name="Gehre L."/>
            <person name="Weinmaier T."/>
            <person name="Rattei T."/>
            <person name="Subtil A."/>
            <person name="Horn M."/>
        </authorList>
    </citation>
    <scope>NUCLEOTIDE SEQUENCE [LARGE SCALE GENOMIC DNA]</scope>
    <source>
        <strain evidence="5 6">EI2</strain>
    </source>
</reference>
<keyword evidence="3" id="KW-1133">Transmembrane helix</keyword>
<dbReference type="EC" id="3.4.21.89" evidence="3"/>
<accession>A0A0C1HFF6</accession>
<sequence length="103" mass="11955">MDKEFIRTFGLKIPQNHYLVLGDNHAMSQDSRFFGPIPQANLQGAPSLILWPPGDRWGFPNQKPYPLFTFPRLIVWGLASLIGLVWWLFRHHSRTKPVFKKLG</sequence>
<protein>
    <recommendedName>
        <fullName evidence="1 3">Signal peptidase I</fullName>
        <ecNumber evidence="3">3.4.21.89</ecNumber>
    </recommendedName>
</protein>
<dbReference type="GO" id="GO:0016020">
    <property type="term" value="C:membrane"/>
    <property type="evidence" value="ECO:0007669"/>
    <property type="project" value="UniProtKB-SubCell"/>
</dbReference>
<feature type="transmembrane region" description="Helical" evidence="3">
    <location>
        <begin position="70"/>
        <end position="89"/>
    </location>
</feature>
<keyword evidence="3" id="KW-0472">Membrane</keyword>
<dbReference type="PATRIC" id="fig|362787.3.peg.547"/>
<dbReference type="InterPro" id="IPR036286">
    <property type="entry name" value="LexA/Signal_pep-like_sf"/>
</dbReference>
<evidence type="ECO:0000256" key="3">
    <source>
        <dbReference type="RuleBase" id="RU362042"/>
    </source>
</evidence>
<dbReference type="SUPFAM" id="SSF51306">
    <property type="entry name" value="LexA/Signal peptidase"/>
    <property type="match status" value="1"/>
</dbReference>
<dbReference type="GO" id="GO:0009003">
    <property type="term" value="F:signal peptidase activity"/>
    <property type="evidence" value="ECO:0007669"/>
    <property type="project" value="UniProtKB-EC"/>
</dbReference>
<feature type="domain" description="Peptidase S26" evidence="4">
    <location>
        <begin position="12"/>
        <end position="51"/>
    </location>
</feature>
<comment type="similarity">
    <text evidence="3">Belongs to the peptidase S26 family.</text>
</comment>
<comment type="subcellular location">
    <subcellularLocation>
        <location evidence="3">Membrane</location>
        <topology evidence="3">Single-pass type II membrane protein</topology>
    </subcellularLocation>
</comment>
<proteinExistence type="inferred from homology"/>
<dbReference type="InterPro" id="IPR019533">
    <property type="entry name" value="Peptidase_S26"/>
</dbReference>
<dbReference type="InterPro" id="IPR019758">
    <property type="entry name" value="Pept_S26A_signal_pept_1_CS"/>
</dbReference>
<evidence type="ECO:0000256" key="1">
    <source>
        <dbReference type="ARBA" id="ARBA00019232"/>
    </source>
</evidence>
<dbReference type="InterPro" id="IPR000223">
    <property type="entry name" value="Pept_S26A_signal_pept_1"/>
</dbReference>
<gene>
    <name evidence="5" type="ORF">DB44_BG01280</name>
</gene>
<evidence type="ECO:0000256" key="2">
    <source>
        <dbReference type="ARBA" id="ARBA00022801"/>
    </source>
</evidence>
<dbReference type="PROSITE" id="PS00761">
    <property type="entry name" value="SPASE_I_3"/>
    <property type="match status" value="1"/>
</dbReference>
<keyword evidence="3" id="KW-0645">Protease</keyword>
<comment type="caution">
    <text evidence="5">The sequence shown here is derived from an EMBL/GenBank/DDBJ whole genome shotgun (WGS) entry which is preliminary data.</text>
</comment>
<dbReference type="Proteomes" id="UP000031465">
    <property type="component" value="Unassembled WGS sequence"/>
</dbReference>
<comment type="catalytic activity">
    <reaction evidence="3">
        <text>Cleavage of hydrophobic, N-terminal signal or leader sequences from secreted and periplasmic proteins.</text>
        <dbReference type="EC" id="3.4.21.89"/>
    </reaction>
</comment>